<feature type="domain" description="Exonuclease" evidence="4">
    <location>
        <begin position="13"/>
        <end position="184"/>
    </location>
</feature>
<protein>
    <submittedName>
        <fullName evidence="5">Exonuclease</fullName>
    </submittedName>
</protein>
<dbReference type="InterPro" id="IPR047201">
    <property type="entry name" value="ERI-1_3'hExo-like"/>
</dbReference>
<dbReference type="GO" id="GO:0006259">
    <property type="term" value="P:DNA metabolic process"/>
    <property type="evidence" value="ECO:0007669"/>
    <property type="project" value="UniProtKB-ARBA"/>
</dbReference>
<dbReference type="Pfam" id="PF00929">
    <property type="entry name" value="RNase_T"/>
    <property type="match status" value="1"/>
</dbReference>
<dbReference type="InterPro" id="IPR051274">
    <property type="entry name" value="3-5_Exoribonuclease"/>
</dbReference>
<dbReference type="PANTHER" id="PTHR23044">
    <property type="entry name" value="3'-5' EXONUCLEASE ERI1-RELATED"/>
    <property type="match status" value="1"/>
</dbReference>
<evidence type="ECO:0000313" key="6">
    <source>
        <dbReference type="Proteomes" id="UP000001730"/>
    </source>
</evidence>
<dbReference type="Proteomes" id="UP000001730">
    <property type="component" value="Chromosome 1"/>
</dbReference>
<proteinExistence type="predicted"/>
<gene>
    <name evidence="5" type="ordered locus">VSAL_I1823</name>
</gene>
<keyword evidence="6" id="KW-1185">Reference proteome</keyword>
<dbReference type="KEGG" id="vsa:VSAL_I1823"/>
<sequence>MLSHQRNTMNFNRIVCFDLEMCCWNENGKGRTGEIIEVGLAEIDLQTGEVVRRAQYYVKPDEDEISLFCVELTGITPRKIEKQGRPLEGVLKSMIKNFGGTNKIYAAWGHDELILKSECEAKGIEFPFVEFINLATLYRIKSRKKNDRMGQRRAMEELHIEWEGRQHSGYVDAYNLAQLALKIL</sequence>
<dbReference type="CDD" id="cd06133">
    <property type="entry name" value="ERI-1_3'hExo_like"/>
    <property type="match status" value="1"/>
</dbReference>
<dbReference type="GO" id="GO:0003676">
    <property type="term" value="F:nucleic acid binding"/>
    <property type="evidence" value="ECO:0007669"/>
    <property type="project" value="InterPro"/>
</dbReference>
<dbReference type="InterPro" id="IPR012337">
    <property type="entry name" value="RNaseH-like_sf"/>
</dbReference>
<dbReference type="PANTHER" id="PTHR23044:SF61">
    <property type="entry name" value="3'-5' EXORIBONUCLEASE 1-RELATED"/>
    <property type="match status" value="1"/>
</dbReference>
<evidence type="ECO:0000313" key="5">
    <source>
        <dbReference type="EMBL" id="CAQ79508.1"/>
    </source>
</evidence>
<reference evidence="5 6" key="1">
    <citation type="journal article" date="2008" name="BMC Genomics">
        <title>The genome sequence of the fish pathogen Aliivibrio salmonicida strain LFI1238 shows extensive evidence of gene decay.</title>
        <authorList>
            <person name="Hjerde E."/>
            <person name="Lorentzen M.S."/>
            <person name="Holden M.T."/>
            <person name="Seeger K."/>
            <person name="Paulsen S."/>
            <person name="Bason N."/>
            <person name="Churcher C."/>
            <person name="Harris D."/>
            <person name="Norbertczak H."/>
            <person name="Quail M.A."/>
            <person name="Sanders S."/>
            <person name="Thurston S."/>
            <person name="Parkhill J."/>
            <person name="Willassen N.P."/>
            <person name="Thomson N.R."/>
        </authorList>
    </citation>
    <scope>NUCLEOTIDE SEQUENCE [LARGE SCALE GENOMIC DNA]</scope>
    <source>
        <strain evidence="5 6">LFI1238</strain>
    </source>
</reference>
<name>B6ENL5_ALISL</name>
<evidence type="ECO:0000256" key="1">
    <source>
        <dbReference type="ARBA" id="ARBA00022722"/>
    </source>
</evidence>
<accession>B6ENL5</accession>
<dbReference type="SUPFAM" id="SSF53098">
    <property type="entry name" value="Ribonuclease H-like"/>
    <property type="match status" value="1"/>
</dbReference>
<keyword evidence="3 5" id="KW-0269">Exonuclease</keyword>
<evidence type="ECO:0000256" key="3">
    <source>
        <dbReference type="ARBA" id="ARBA00022839"/>
    </source>
</evidence>
<dbReference type="HOGENOM" id="CLU_037266_5_2_6"/>
<dbReference type="Gene3D" id="3.30.420.10">
    <property type="entry name" value="Ribonuclease H-like superfamily/Ribonuclease H"/>
    <property type="match status" value="1"/>
</dbReference>
<dbReference type="EMBL" id="FM178379">
    <property type="protein sequence ID" value="CAQ79508.1"/>
    <property type="molecule type" value="Genomic_DNA"/>
</dbReference>
<keyword evidence="2" id="KW-0378">Hydrolase</keyword>
<evidence type="ECO:0000256" key="2">
    <source>
        <dbReference type="ARBA" id="ARBA00022801"/>
    </source>
</evidence>
<dbReference type="AlphaFoldDB" id="B6ENL5"/>
<dbReference type="eggNOG" id="COG0847">
    <property type="taxonomic scope" value="Bacteria"/>
</dbReference>
<keyword evidence="1" id="KW-0540">Nuclease</keyword>
<organism evidence="5 6">
    <name type="scientific">Aliivibrio salmonicida (strain LFI1238)</name>
    <name type="common">Vibrio salmonicida (strain LFI1238)</name>
    <dbReference type="NCBI Taxonomy" id="316275"/>
    <lineage>
        <taxon>Bacteria</taxon>
        <taxon>Pseudomonadati</taxon>
        <taxon>Pseudomonadota</taxon>
        <taxon>Gammaproteobacteria</taxon>
        <taxon>Vibrionales</taxon>
        <taxon>Vibrionaceae</taxon>
        <taxon>Aliivibrio</taxon>
    </lineage>
</organism>
<evidence type="ECO:0000259" key="4">
    <source>
        <dbReference type="SMART" id="SM00479"/>
    </source>
</evidence>
<dbReference type="GO" id="GO:0000175">
    <property type="term" value="F:3'-5'-RNA exonuclease activity"/>
    <property type="evidence" value="ECO:0007669"/>
    <property type="project" value="InterPro"/>
</dbReference>
<dbReference type="InterPro" id="IPR013520">
    <property type="entry name" value="Ribonucl_H"/>
</dbReference>
<dbReference type="SMART" id="SM00479">
    <property type="entry name" value="EXOIII"/>
    <property type="match status" value="1"/>
</dbReference>
<dbReference type="InterPro" id="IPR036397">
    <property type="entry name" value="RNaseH_sf"/>
</dbReference>